<evidence type="ECO:0000256" key="2">
    <source>
        <dbReference type="SAM" id="Phobius"/>
    </source>
</evidence>
<comment type="caution">
    <text evidence="3">The sequence shown here is derived from an EMBL/GenBank/DDBJ whole genome shotgun (WGS) entry which is preliminary data.</text>
</comment>
<keyword evidence="4" id="KW-1185">Reference proteome</keyword>
<keyword evidence="2" id="KW-1133">Transmembrane helix</keyword>
<dbReference type="Gene3D" id="1.25.40.10">
    <property type="entry name" value="Tetratricopeptide repeat domain"/>
    <property type="match status" value="1"/>
</dbReference>
<evidence type="ECO:0000256" key="1">
    <source>
        <dbReference type="SAM" id="MobiDB-lite"/>
    </source>
</evidence>
<gene>
    <name evidence="3" type="ORF">CXB51_034164</name>
</gene>
<dbReference type="InterPro" id="IPR046848">
    <property type="entry name" value="E_motif"/>
</dbReference>
<dbReference type="PANTHER" id="PTHR47926">
    <property type="entry name" value="PENTATRICOPEPTIDE REPEAT-CONTAINING PROTEIN"/>
    <property type="match status" value="1"/>
</dbReference>
<accession>A0A8J6CJ10</accession>
<dbReference type="GO" id="GO:0003723">
    <property type="term" value="F:RNA binding"/>
    <property type="evidence" value="ECO:0007669"/>
    <property type="project" value="InterPro"/>
</dbReference>
<dbReference type="EMBL" id="JAHUZN010000012">
    <property type="protein sequence ID" value="KAG8474219.1"/>
    <property type="molecule type" value="Genomic_DNA"/>
</dbReference>
<organism evidence="3 4">
    <name type="scientific">Gossypium anomalum</name>
    <dbReference type="NCBI Taxonomy" id="47600"/>
    <lineage>
        <taxon>Eukaryota</taxon>
        <taxon>Viridiplantae</taxon>
        <taxon>Streptophyta</taxon>
        <taxon>Embryophyta</taxon>
        <taxon>Tracheophyta</taxon>
        <taxon>Spermatophyta</taxon>
        <taxon>Magnoliopsida</taxon>
        <taxon>eudicotyledons</taxon>
        <taxon>Gunneridae</taxon>
        <taxon>Pentapetalae</taxon>
        <taxon>rosids</taxon>
        <taxon>malvids</taxon>
        <taxon>Malvales</taxon>
        <taxon>Malvaceae</taxon>
        <taxon>Malvoideae</taxon>
        <taxon>Gossypium</taxon>
    </lineage>
</organism>
<dbReference type="InterPro" id="IPR011990">
    <property type="entry name" value="TPR-like_helical_dom_sf"/>
</dbReference>
<dbReference type="Pfam" id="PF20431">
    <property type="entry name" value="E_motif"/>
    <property type="match status" value="1"/>
</dbReference>
<reference evidence="3 4" key="1">
    <citation type="journal article" date="2021" name="bioRxiv">
        <title>The Gossypium anomalum genome as a resource for cotton improvement and evolutionary analysis of hybrid incompatibility.</title>
        <authorList>
            <person name="Grover C.E."/>
            <person name="Yuan D."/>
            <person name="Arick M.A."/>
            <person name="Miller E.R."/>
            <person name="Hu G."/>
            <person name="Peterson D.G."/>
            <person name="Wendel J.F."/>
            <person name="Udall J.A."/>
        </authorList>
    </citation>
    <scope>NUCLEOTIDE SEQUENCE [LARGE SCALE GENOMIC DNA]</scope>
    <source>
        <strain evidence="3">JFW-Udall</strain>
        <tissue evidence="3">Leaf</tissue>
    </source>
</reference>
<feature type="transmembrane region" description="Helical" evidence="2">
    <location>
        <begin position="126"/>
        <end position="155"/>
    </location>
</feature>
<keyword evidence="2" id="KW-0812">Transmembrane</keyword>
<dbReference type="AlphaFoldDB" id="A0A8J6CJ10"/>
<keyword evidence="2" id="KW-0472">Membrane</keyword>
<protein>
    <recommendedName>
        <fullName evidence="5">Pentatricopeptide repeat-containing protein</fullName>
    </recommendedName>
</protein>
<proteinExistence type="predicted"/>
<dbReference type="PANTHER" id="PTHR47926:SF465">
    <property type="entry name" value="PENTATRICOPEPTIDE REPEAT (PPR-LIKE) SUPERFAMILY PROTEIN"/>
    <property type="match status" value="1"/>
</dbReference>
<evidence type="ECO:0000313" key="4">
    <source>
        <dbReference type="Proteomes" id="UP000701853"/>
    </source>
</evidence>
<dbReference type="InterPro" id="IPR046960">
    <property type="entry name" value="PPR_At4g14850-like_plant"/>
</dbReference>
<evidence type="ECO:0008006" key="5">
    <source>
        <dbReference type="Google" id="ProtNLM"/>
    </source>
</evidence>
<evidence type="ECO:0000313" key="3">
    <source>
        <dbReference type="EMBL" id="KAG8474219.1"/>
    </source>
</evidence>
<dbReference type="Proteomes" id="UP000701853">
    <property type="component" value="Chromosome 12"/>
</dbReference>
<feature type="region of interest" description="Disordered" evidence="1">
    <location>
        <begin position="213"/>
        <end position="245"/>
    </location>
</feature>
<dbReference type="OrthoDB" id="1937829at2759"/>
<dbReference type="GO" id="GO:0009451">
    <property type="term" value="P:RNA modification"/>
    <property type="evidence" value="ECO:0007669"/>
    <property type="project" value="InterPro"/>
</dbReference>
<sequence>MGEGRELVDEMKVKDFLVWTTLFRPDQFTFSSCLCACASIASLPHGRQIHACLIQTNFRPNMIVVSSLVDMYSKCDCLKVGKWNLSSCIVEHKVFCIGTIWPWCRGSEMFDNMVKMGVKPDRTGPLLLFWSMHVASHSSLVQVGIFNAFLLIMAYFPTNNIIRKSRLYVLLSSIYGAIGKWELVEKVRHLMDKRQVKKEVDFSKKWGGTENVKDQQTTSFDRMSDSHTGGRIPEKINFNSQPIKQ</sequence>
<name>A0A8J6CJ10_9ROSI</name>